<dbReference type="Proteomes" id="UP000324897">
    <property type="component" value="Chromosome 2"/>
</dbReference>
<dbReference type="AlphaFoldDB" id="A0A5J9UJD3"/>
<gene>
    <name evidence="1" type="ORF">EJB05_25866</name>
</gene>
<evidence type="ECO:0000313" key="2">
    <source>
        <dbReference type="Proteomes" id="UP000324897"/>
    </source>
</evidence>
<name>A0A5J9UJD3_9POAL</name>
<keyword evidence="2" id="KW-1185">Reference proteome</keyword>
<feature type="non-terminal residue" evidence="1">
    <location>
        <position position="1"/>
    </location>
</feature>
<proteinExistence type="predicted"/>
<dbReference type="EMBL" id="RWGY01000013">
    <property type="protein sequence ID" value="TVU23495.1"/>
    <property type="molecule type" value="Genomic_DNA"/>
</dbReference>
<protein>
    <submittedName>
        <fullName evidence="1">Uncharacterized protein</fullName>
    </submittedName>
</protein>
<dbReference type="Gramene" id="TVU23495">
    <property type="protein sequence ID" value="TVU23495"/>
    <property type="gene ID" value="EJB05_25866"/>
</dbReference>
<comment type="caution">
    <text evidence="1">The sequence shown here is derived from an EMBL/GenBank/DDBJ whole genome shotgun (WGS) entry which is preliminary data.</text>
</comment>
<sequence>RPPLQPYHSPVSLSLSASHPQIRRRPCAASDVAQWLSTTVRAILLLPPSAPSAGAHYGSRNGCVFVKDGEDRAAAAAGEAVAEARSLHAIRSALEDLDGFLHLKQDNCKDNQGKLVFVKTLGHSVHFGECSDS</sequence>
<organism evidence="1 2">
    <name type="scientific">Eragrostis curvula</name>
    <name type="common">weeping love grass</name>
    <dbReference type="NCBI Taxonomy" id="38414"/>
    <lineage>
        <taxon>Eukaryota</taxon>
        <taxon>Viridiplantae</taxon>
        <taxon>Streptophyta</taxon>
        <taxon>Embryophyta</taxon>
        <taxon>Tracheophyta</taxon>
        <taxon>Spermatophyta</taxon>
        <taxon>Magnoliopsida</taxon>
        <taxon>Liliopsida</taxon>
        <taxon>Poales</taxon>
        <taxon>Poaceae</taxon>
        <taxon>PACMAD clade</taxon>
        <taxon>Chloridoideae</taxon>
        <taxon>Eragrostideae</taxon>
        <taxon>Eragrostidinae</taxon>
        <taxon>Eragrostis</taxon>
    </lineage>
</organism>
<accession>A0A5J9UJD3</accession>
<reference evidence="1 2" key="1">
    <citation type="journal article" date="2019" name="Sci. Rep.">
        <title>A high-quality genome of Eragrostis curvula grass provides insights into Poaceae evolution and supports new strategies to enhance forage quality.</title>
        <authorList>
            <person name="Carballo J."/>
            <person name="Santos B.A.C.M."/>
            <person name="Zappacosta D."/>
            <person name="Garbus I."/>
            <person name="Selva J.P."/>
            <person name="Gallo C.A."/>
            <person name="Diaz A."/>
            <person name="Albertini E."/>
            <person name="Caccamo M."/>
            <person name="Echenique V."/>
        </authorList>
    </citation>
    <scope>NUCLEOTIDE SEQUENCE [LARGE SCALE GENOMIC DNA]</scope>
    <source>
        <strain evidence="2">cv. Victoria</strain>
        <tissue evidence="1">Leaf</tissue>
    </source>
</reference>
<evidence type="ECO:0000313" key="1">
    <source>
        <dbReference type="EMBL" id="TVU23495.1"/>
    </source>
</evidence>